<dbReference type="GO" id="GO:0031047">
    <property type="term" value="P:regulatory ncRNA-mediated gene silencing"/>
    <property type="evidence" value="ECO:0007669"/>
    <property type="project" value="UniProtKB-KW"/>
</dbReference>
<evidence type="ECO:0000256" key="1">
    <source>
        <dbReference type="ARBA" id="ARBA00008201"/>
    </source>
</evidence>
<dbReference type="InterPro" id="IPR032474">
    <property type="entry name" value="Argonaute_N"/>
</dbReference>
<dbReference type="Pfam" id="PF08699">
    <property type="entry name" value="ArgoL1"/>
    <property type="match status" value="1"/>
</dbReference>
<evidence type="ECO:0000313" key="4">
    <source>
        <dbReference type="EMBL" id="MCL7039048.1"/>
    </source>
</evidence>
<feature type="non-terminal residue" evidence="4">
    <location>
        <position position="1"/>
    </location>
</feature>
<organism evidence="4 5">
    <name type="scientific">Papaver nudicaule</name>
    <name type="common">Iceland poppy</name>
    <dbReference type="NCBI Taxonomy" id="74823"/>
    <lineage>
        <taxon>Eukaryota</taxon>
        <taxon>Viridiplantae</taxon>
        <taxon>Streptophyta</taxon>
        <taxon>Embryophyta</taxon>
        <taxon>Tracheophyta</taxon>
        <taxon>Spermatophyta</taxon>
        <taxon>Magnoliopsida</taxon>
        <taxon>Ranunculales</taxon>
        <taxon>Papaveraceae</taxon>
        <taxon>Papaveroideae</taxon>
        <taxon>Papaver</taxon>
    </lineage>
</organism>
<name>A0AA41VD53_PAPNU</name>
<dbReference type="InterPro" id="IPR036085">
    <property type="entry name" value="PAZ_dom_sf"/>
</dbReference>
<evidence type="ECO:0000313" key="5">
    <source>
        <dbReference type="Proteomes" id="UP001177140"/>
    </source>
</evidence>
<feature type="domain" description="PAZ" evidence="3">
    <location>
        <begin position="247"/>
        <end position="363"/>
    </location>
</feature>
<dbReference type="FunFam" id="2.170.260.10:FF:000008">
    <property type="entry name" value="Protein argonaute 7"/>
    <property type="match status" value="1"/>
</dbReference>
<dbReference type="PANTHER" id="PTHR22891">
    <property type="entry name" value="EUKARYOTIC TRANSLATION INITIATION FACTOR 2C"/>
    <property type="match status" value="1"/>
</dbReference>
<dbReference type="InterPro" id="IPR032472">
    <property type="entry name" value="ArgoL2"/>
</dbReference>
<dbReference type="PROSITE" id="PS50821">
    <property type="entry name" value="PAZ"/>
    <property type="match status" value="1"/>
</dbReference>
<dbReference type="GO" id="GO:0003723">
    <property type="term" value="F:RNA binding"/>
    <property type="evidence" value="ECO:0007669"/>
    <property type="project" value="InterPro"/>
</dbReference>
<keyword evidence="2" id="KW-0943">RNA-mediated gene silencing</keyword>
<gene>
    <name evidence="4" type="ORF">MKW94_025298</name>
</gene>
<dbReference type="SUPFAM" id="SSF53098">
    <property type="entry name" value="Ribonuclease H-like"/>
    <property type="match status" value="1"/>
</dbReference>
<comment type="similarity">
    <text evidence="1">Belongs to the argonaute family. Ago subfamily.</text>
</comment>
<dbReference type="Proteomes" id="UP001177140">
    <property type="component" value="Unassembled WGS sequence"/>
</dbReference>
<sequence>MKPKNQQYPKKLRISRPGVGREGQRIPLLVNHFKASVNVPDAIFYQYTVSVTCEDKGGAKLKEIGRKLMNNLYQTYCSELGWKHLTYDGENSLFTVGPLPRNRFDFKVVLEESPLKRNGSSGFDSPSEIENKRLKCCSYQAAKVFNVDIRFATKIPMTAIVLALEGCNTEGAVDALRVLDIILKQQAAERGCLLVRNSFYHGDVRNFVVIGGGITGVRGFHSSFRTTQSGLTLNMDVSTTMTFSPGPVIQFLLTNQNVTDPRQIDWGRAKRMLKNLIVKAKHNNMEFKIKGLSEKPCKDLYFPMKVRNKGCQDEGKTVEVTVYDYFTKHRKLELTTSAYMPCVDVGKPKKPNYIPLELCSLVPLQRYTKSLSAVQRLSIAEKSPKPLERIKSLTDFINNNRYDADPSLNACGVCIEKEFIPVEGRVLGTPGLKVGNNVDCFPDNGKWSYCGQTLYEPVKLLRWAVVNFSARWDIGYLSRELISGARKKGMHIEPPHSLIEEDDYSRRLPPIARVEMMFEQIKQKLPGPPEMLLCVLERRNSDVYGPWKNKCLSELGIVTQCLIPAKVTDLYITNVLLKINTK</sequence>
<reference evidence="4" key="1">
    <citation type="submission" date="2022-03" db="EMBL/GenBank/DDBJ databases">
        <title>A functionally conserved STORR gene fusion in Papaver species that diverged 16.8 million years ago.</title>
        <authorList>
            <person name="Catania T."/>
        </authorList>
    </citation>
    <scope>NUCLEOTIDE SEQUENCE</scope>
    <source>
        <strain evidence="4">S-191538</strain>
    </source>
</reference>
<accession>A0AA41VD53</accession>
<evidence type="ECO:0000256" key="2">
    <source>
        <dbReference type="ARBA" id="ARBA00023158"/>
    </source>
</evidence>
<dbReference type="Pfam" id="PF02170">
    <property type="entry name" value="PAZ"/>
    <property type="match status" value="1"/>
</dbReference>
<dbReference type="InterPro" id="IPR003165">
    <property type="entry name" value="Piwi"/>
</dbReference>
<dbReference type="InterPro" id="IPR014811">
    <property type="entry name" value="ArgoL1"/>
</dbReference>
<protein>
    <recommendedName>
        <fullName evidence="3">PAZ domain-containing protein</fullName>
    </recommendedName>
</protein>
<dbReference type="Pfam" id="PF16486">
    <property type="entry name" value="ArgoN"/>
    <property type="match status" value="1"/>
</dbReference>
<evidence type="ECO:0000259" key="3">
    <source>
        <dbReference type="PROSITE" id="PS50821"/>
    </source>
</evidence>
<dbReference type="EMBL" id="JAJJMA010197130">
    <property type="protein sequence ID" value="MCL7039048.1"/>
    <property type="molecule type" value="Genomic_DNA"/>
</dbReference>
<dbReference type="Pfam" id="PF02171">
    <property type="entry name" value="Piwi"/>
    <property type="match status" value="1"/>
</dbReference>
<dbReference type="InterPro" id="IPR012337">
    <property type="entry name" value="RNaseH-like_sf"/>
</dbReference>
<dbReference type="Gene3D" id="3.40.50.2300">
    <property type="match status" value="1"/>
</dbReference>
<proteinExistence type="inferred from homology"/>
<dbReference type="SUPFAM" id="SSF101690">
    <property type="entry name" value="PAZ domain"/>
    <property type="match status" value="1"/>
</dbReference>
<dbReference type="Gene3D" id="2.170.260.10">
    <property type="entry name" value="paz domain"/>
    <property type="match status" value="1"/>
</dbReference>
<comment type="caution">
    <text evidence="4">The sequence shown here is derived from an EMBL/GenBank/DDBJ whole genome shotgun (WGS) entry which is preliminary data.</text>
</comment>
<keyword evidence="5" id="KW-1185">Reference proteome</keyword>
<dbReference type="AlphaFoldDB" id="A0AA41VD53"/>
<dbReference type="InterPro" id="IPR003100">
    <property type="entry name" value="PAZ_dom"/>
</dbReference>
<dbReference type="CDD" id="cd02846">
    <property type="entry name" value="PAZ_argonaute_like"/>
    <property type="match status" value="1"/>
</dbReference>
<dbReference type="SMART" id="SM01163">
    <property type="entry name" value="DUF1785"/>
    <property type="match status" value="1"/>
</dbReference>
<dbReference type="Pfam" id="PF16488">
    <property type="entry name" value="ArgoL2"/>
    <property type="match status" value="1"/>
</dbReference>